<dbReference type="STRING" id="194197.BWD09_02585"/>
<accession>A0A1X3DF01</accession>
<keyword evidence="1" id="KW-1133">Transmembrane helix</keyword>
<organism evidence="2 3">
    <name type="scientific">Neisseria dentiae</name>
    <dbReference type="NCBI Taxonomy" id="194197"/>
    <lineage>
        <taxon>Bacteria</taxon>
        <taxon>Pseudomonadati</taxon>
        <taxon>Pseudomonadota</taxon>
        <taxon>Betaproteobacteria</taxon>
        <taxon>Neisseriales</taxon>
        <taxon>Neisseriaceae</taxon>
        <taxon>Neisseria</taxon>
    </lineage>
</organism>
<keyword evidence="1" id="KW-0812">Transmembrane</keyword>
<dbReference type="Proteomes" id="UP000193118">
    <property type="component" value="Unassembled WGS sequence"/>
</dbReference>
<keyword evidence="1" id="KW-0472">Membrane</keyword>
<feature type="transmembrane region" description="Helical" evidence="1">
    <location>
        <begin position="36"/>
        <end position="59"/>
    </location>
</feature>
<dbReference type="GeneID" id="94581205"/>
<protein>
    <submittedName>
        <fullName evidence="2">Uncharacterized protein</fullName>
    </submittedName>
</protein>
<reference evidence="3" key="1">
    <citation type="submission" date="2017-01" db="EMBL/GenBank/DDBJ databases">
        <authorList>
            <person name="Wolfgang W.J."/>
            <person name="Cole J."/>
            <person name="Wroblewski D."/>
            <person name="Mcginnis J."/>
            <person name="Musser K.A."/>
        </authorList>
    </citation>
    <scope>NUCLEOTIDE SEQUENCE [LARGE SCALE GENOMIC DNA]</scope>
    <source>
        <strain evidence="3">DSM 19151</strain>
    </source>
</reference>
<dbReference type="EMBL" id="MTBO01000003">
    <property type="protein sequence ID" value="OSI18302.1"/>
    <property type="molecule type" value="Genomic_DNA"/>
</dbReference>
<comment type="caution">
    <text evidence="2">The sequence shown here is derived from an EMBL/GenBank/DDBJ whole genome shotgun (WGS) entry which is preliminary data.</text>
</comment>
<evidence type="ECO:0000256" key="1">
    <source>
        <dbReference type="SAM" id="Phobius"/>
    </source>
</evidence>
<name>A0A1X3DF01_9NEIS</name>
<sequence length="79" mass="8644">MNARKTYLLGIAFFTVLFMTLVLLGSWLLSVGSKQFAVAAFLFAFSAVFGQIACLALYARQTAREKAASAAKPQENRHV</sequence>
<evidence type="ECO:0000313" key="3">
    <source>
        <dbReference type="Proteomes" id="UP000193118"/>
    </source>
</evidence>
<keyword evidence="3" id="KW-1185">Reference proteome</keyword>
<dbReference type="NCBIfam" id="NF042413">
    <property type="entry name" value="NGO_0222_fam"/>
    <property type="match status" value="1"/>
</dbReference>
<proteinExistence type="predicted"/>
<dbReference type="RefSeq" id="WP_085365181.1">
    <property type="nucleotide sequence ID" value="NZ_CAUJPZ010000011.1"/>
</dbReference>
<evidence type="ECO:0000313" key="2">
    <source>
        <dbReference type="EMBL" id="OSI18302.1"/>
    </source>
</evidence>
<dbReference type="InterPro" id="IPR049967">
    <property type="entry name" value="NGO_0222-like"/>
</dbReference>
<gene>
    <name evidence="2" type="ORF">BWD09_02585</name>
</gene>
<dbReference type="OrthoDB" id="8606762at2"/>
<feature type="transmembrane region" description="Helical" evidence="1">
    <location>
        <begin position="7"/>
        <end position="30"/>
    </location>
</feature>
<dbReference type="AlphaFoldDB" id="A0A1X3DF01"/>